<feature type="domain" description="TM2" evidence="6">
    <location>
        <begin position="4"/>
        <end position="50"/>
    </location>
</feature>
<evidence type="ECO:0000256" key="1">
    <source>
        <dbReference type="ARBA" id="ARBA00004141"/>
    </source>
</evidence>
<dbReference type="GO" id="GO:0016020">
    <property type="term" value="C:membrane"/>
    <property type="evidence" value="ECO:0007669"/>
    <property type="project" value="UniProtKB-SubCell"/>
</dbReference>
<dbReference type="Proteomes" id="UP000469185">
    <property type="component" value="Unassembled WGS sequence"/>
</dbReference>
<accession>A0A6N9YSH8</accession>
<comment type="caution">
    <text evidence="7">The sequence shown here is derived from an EMBL/GenBank/DDBJ whole genome shotgun (WGS) entry which is preliminary data.</text>
</comment>
<gene>
    <name evidence="7" type="ORF">G1H11_22105</name>
</gene>
<evidence type="ECO:0000256" key="5">
    <source>
        <dbReference type="SAM" id="Phobius"/>
    </source>
</evidence>
<keyword evidence="2 5" id="KW-0812">Transmembrane</keyword>
<dbReference type="Pfam" id="PF05154">
    <property type="entry name" value="TM2"/>
    <property type="match status" value="1"/>
</dbReference>
<comment type="subcellular location">
    <subcellularLocation>
        <location evidence="1">Membrane</location>
        <topology evidence="1">Multi-pass membrane protein</topology>
    </subcellularLocation>
</comment>
<feature type="transmembrane region" description="Helical" evidence="5">
    <location>
        <begin position="27"/>
        <end position="53"/>
    </location>
</feature>
<keyword evidence="8" id="KW-1185">Reference proteome</keyword>
<name>A0A6N9YSH8_9ACTN</name>
<dbReference type="AlphaFoldDB" id="A0A6N9YSH8"/>
<protein>
    <submittedName>
        <fullName evidence="7">TM2 domain-containing protein</fullName>
    </submittedName>
</protein>
<keyword evidence="4 5" id="KW-0472">Membrane</keyword>
<dbReference type="EMBL" id="JAAGOB010000015">
    <property type="protein sequence ID" value="NED97996.1"/>
    <property type="molecule type" value="Genomic_DNA"/>
</dbReference>
<evidence type="ECO:0000256" key="2">
    <source>
        <dbReference type="ARBA" id="ARBA00022692"/>
    </source>
</evidence>
<reference evidence="7 8" key="1">
    <citation type="submission" date="2020-02" db="EMBL/GenBank/DDBJ databases">
        <authorList>
            <person name="Li X.-J."/>
            <person name="Feng X.-M."/>
        </authorList>
    </citation>
    <scope>NUCLEOTIDE SEQUENCE [LARGE SCALE GENOMIC DNA]</scope>
    <source>
        <strain evidence="7 8">CGMCC 4.7225</strain>
    </source>
</reference>
<evidence type="ECO:0000256" key="4">
    <source>
        <dbReference type="ARBA" id="ARBA00023136"/>
    </source>
</evidence>
<keyword evidence="3 5" id="KW-1133">Transmembrane helix</keyword>
<dbReference type="InterPro" id="IPR007829">
    <property type="entry name" value="TM2"/>
</dbReference>
<organism evidence="7 8">
    <name type="scientific">Phytoactinopolyspora alkaliphila</name>
    <dbReference type="NCBI Taxonomy" id="1783498"/>
    <lineage>
        <taxon>Bacteria</taxon>
        <taxon>Bacillati</taxon>
        <taxon>Actinomycetota</taxon>
        <taxon>Actinomycetes</taxon>
        <taxon>Jiangellales</taxon>
        <taxon>Jiangellaceae</taxon>
        <taxon>Phytoactinopolyspora</taxon>
    </lineage>
</organism>
<sequence length="69" mass="7443">MPGFLLCLFLGVFGAHRFYVGKNGSGAAMIVLAICTFGVASGVWAFIDLIVLATGSFRDEQGRTLRDWT</sequence>
<evidence type="ECO:0000259" key="6">
    <source>
        <dbReference type="Pfam" id="PF05154"/>
    </source>
</evidence>
<proteinExistence type="predicted"/>
<evidence type="ECO:0000313" key="8">
    <source>
        <dbReference type="Proteomes" id="UP000469185"/>
    </source>
</evidence>
<evidence type="ECO:0000313" key="7">
    <source>
        <dbReference type="EMBL" id="NED97996.1"/>
    </source>
</evidence>
<evidence type="ECO:0000256" key="3">
    <source>
        <dbReference type="ARBA" id="ARBA00022989"/>
    </source>
</evidence>